<dbReference type="GO" id="GO:0008745">
    <property type="term" value="F:N-acetylmuramoyl-L-alanine amidase activity"/>
    <property type="evidence" value="ECO:0007669"/>
    <property type="project" value="UniProtKB-EC"/>
</dbReference>
<dbReference type="FunFam" id="3.40.630.40:FF:000001">
    <property type="entry name" value="N-acetylmuramoyl-L-alanine amidase"/>
    <property type="match status" value="1"/>
</dbReference>
<name>A0A6L6YIU9_9BURK</name>
<evidence type="ECO:0000256" key="4">
    <source>
        <dbReference type="ARBA" id="ARBA00011901"/>
    </source>
</evidence>
<protein>
    <recommendedName>
        <fullName evidence="9">N-acetylmuramoyl-L-alanine amidase AmiC</fullName>
        <ecNumber evidence="4">3.5.1.28</ecNumber>
    </recommendedName>
</protein>
<evidence type="ECO:0000256" key="3">
    <source>
        <dbReference type="ARBA" id="ARBA00010860"/>
    </source>
</evidence>
<dbReference type="GO" id="GO:0009253">
    <property type="term" value="P:peptidoglycan catabolic process"/>
    <property type="evidence" value="ECO:0007669"/>
    <property type="project" value="InterPro"/>
</dbReference>
<dbReference type="CDD" id="cd02696">
    <property type="entry name" value="MurNAc-LAA"/>
    <property type="match status" value="1"/>
</dbReference>
<dbReference type="GO" id="GO:0030288">
    <property type="term" value="C:outer membrane-bounded periplasmic space"/>
    <property type="evidence" value="ECO:0007669"/>
    <property type="project" value="TreeGrafter"/>
</dbReference>
<dbReference type="Gene3D" id="2.60.40.3500">
    <property type="match status" value="1"/>
</dbReference>
<comment type="caution">
    <text evidence="12">The sequence shown here is derived from an EMBL/GenBank/DDBJ whole genome shotgun (WGS) entry which is preliminary data.</text>
</comment>
<feature type="domain" description="MurNAc-LAA" evidence="11">
    <location>
        <begin position="314"/>
        <end position="469"/>
    </location>
</feature>
<dbReference type="GO" id="GO:0071555">
    <property type="term" value="P:cell wall organization"/>
    <property type="evidence" value="ECO:0007669"/>
    <property type="project" value="UniProtKB-KW"/>
</dbReference>
<proteinExistence type="inferred from homology"/>
<evidence type="ECO:0000313" key="13">
    <source>
        <dbReference type="Proteomes" id="UP000472580"/>
    </source>
</evidence>
<keyword evidence="7" id="KW-0378">Hydrolase</keyword>
<dbReference type="InterPro" id="IPR050695">
    <property type="entry name" value="N-acetylmuramoyl_amidase_3"/>
</dbReference>
<dbReference type="Gene3D" id="3.40.630.40">
    <property type="entry name" value="Zn-dependent exopeptidases"/>
    <property type="match status" value="1"/>
</dbReference>
<evidence type="ECO:0000256" key="6">
    <source>
        <dbReference type="ARBA" id="ARBA00022764"/>
    </source>
</evidence>
<dbReference type="AlphaFoldDB" id="A0A6L6YIU9"/>
<reference evidence="12 13" key="1">
    <citation type="submission" date="2019-12" db="EMBL/GenBank/DDBJ databases">
        <title>Microbes associate with the intestines of laboratory mice.</title>
        <authorList>
            <person name="Navarre W."/>
            <person name="Wong E."/>
        </authorList>
    </citation>
    <scope>NUCLEOTIDE SEQUENCE [LARGE SCALE GENOMIC DNA]</scope>
    <source>
        <strain evidence="12 13">NM82_D38</strain>
    </source>
</reference>
<accession>A0A6L6YIU9</accession>
<evidence type="ECO:0000256" key="8">
    <source>
        <dbReference type="ARBA" id="ARBA00023316"/>
    </source>
</evidence>
<comment type="subcellular location">
    <subcellularLocation>
        <location evidence="2">Periplasm</location>
    </subcellularLocation>
</comment>
<dbReference type="SUPFAM" id="SSF53187">
    <property type="entry name" value="Zn-dependent exopeptidases"/>
    <property type="match status" value="1"/>
</dbReference>
<gene>
    <name evidence="12" type="ORF">E5987_05270</name>
</gene>
<evidence type="ECO:0000313" key="12">
    <source>
        <dbReference type="EMBL" id="MVX56618.1"/>
    </source>
</evidence>
<keyword evidence="13" id="KW-1185">Reference proteome</keyword>
<dbReference type="Pfam" id="PF01520">
    <property type="entry name" value="Amidase_3"/>
    <property type="match status" value="1"/>
</dbReference>
<evidence type="ECO:0000256" key="1">
    <source>
        <dbReference type="ARBA" id="ARBA00001561"/>
    </source>
</evidence>
<feature type="compositionally biased region" description="Low complexity" evidence="10">
    <location>
        <begin position="214"/>
        <end position="226"/>
    </location>
</feature>
<dbReference type="OrthoDB" id="9806267at2"/>
<dbReference type="Pfam" id="PF11741">
    <property type="entry name" value="AMIN"/>
    <property type="match status" value="1"/>
</dbReference>
<dbReference type="PANTHER" id="PTHR30404:SF0">
    <property type="entry name" value="N-ACETYLMURAMOYL-L-ALANINE AMIDASE AMIC"/>
    <property type="match status" value="1"/>
</dbReference>
<dbReference type="InterPro" id="IPR002508">
    <property type="entry name" value="MurNAc-LAA_cat"/>
</dbReference>
<dbReference type="RefSeq" id="WP_160335052.1">
    <property type="nucleotide sequence ID" value="NZ_CALPCR010000001.1"/>
</dbReference>
<keyword evidence="8" id="KW-0961">Cell wall biogenesis/degradation</keyword>
<comment type="catalytic activity">
    <reaction evidence="1">
        <text>Hydrolyzes the link between N-acetylmuramoyl residues and L-amino acid residues in certain cell-wall glycopeptides.</text>
        <dbReference type="EC" id="3.5.1.28"/>
    </reaction>
</comment>
<evidence type="ECO:0000256" key="7">
    <source>
        <dbReference type="ARBA" id="ARBA00022801"/>
    </source>
</evidence>
<keyword evidence="6" id="KW-0574">Periplasm</keyword>
<dbReference type="SMART" id="SM00646">
    <property type="entry name" value="Ami_3"/>
    <property type="match status" value="1"/>
</dbReference>
<evidence type="ECO:0000256" key="2">
    <source>
        <dbReference type="ARBA" id="ARBA00004418"/>
    </source>
</evidence>
<dbReference type="EMBL" id="WSRP01000013">
    <property type="protein sequence ID" value="MVX56618.1"/>
    <property type="molecule type" value="Genomic_DNA"/>
</dbReference>
<dbReference type="PANTHER" id="PTHR30404">
    <property type="entry name" value="N-ACETYLMURAMOYL-L-ALANINE AMIDASE"/>
    <property type="match status" value="1"/>
</dbReference>
<evidence type="ECO:0000256" key="9">
    <source>
        <dbReference type="ARBA" id="ARBA00074581"/>
    </source>
</evidence>
<feature type="region of interest" description="Disordered" evidence="10">
    <location>
        <begin position="203"/>
        <end position="245"/>
    </location>
</feature>
<sequence length="479" mass="53485">MSCFTRRDLIYGSLCSAFLTYVPAVSAKTPQIIDVRTWPADEYTRVTIESDAPLKLNYFMLRVADPIRLVVDMDGLRLTDKLKNIIQKVKPNDPYIQRIRCGQYKPTVVRITIDFKQDVSPQIFSLKPAGTYKYRTVFDVYPVQEKDPILAILKKEEEEPDAVQKLVAQVAEGQKRMEENREEADADQLEQILAGIESGTLVPVKPEVQPSAGKTPKPSSQTSKPPVIASTKKKPQKTETKTTSKRRTRALVIMIDPGHGGEDPGAIGKRYRTREKDVVLSVAKILRAELNRLEGFRALLTRDGDYFVPLQRRVQKARAAKADFFVSIHADAWVKPAAKGSSLFVLNTKGRVSSSNKWLARNQNNADLIGGANISTKDKQIARILMDMSFTAQVSDSTIYGAYILNELSRINQLHKSKVEQANFAVLKAPDIPSVLVETAFLSNPEEERKLRTQAFQRKLACAIGNGILKGFGRKAVLA</sequence>
<evidence type="ECO:0000256" key="10">
    <source>
        <dbReference type="SAM" id="MobiDB-lite"/>
    </source>
</evidence>
<evidence type="ECO:0000256" key="5">
    <source>
        <dbReference type="ARBA" id="ARBA00022729"/>
    </source>
</evidence>
<keyword evidence="5" id="KW-0732">Signal</keyword>
<comment type="similarity">
    <text evidence="3">Belongs to the N-acetylmuramoyl-L-alanine amidase 3 family.</text>
</comment>
<dbReference type="EC" id="3.5.1.28" evidence="4"/>
<dbReference type="Proteomes" id="UP000472580">
    <property type="component" value="Unassembled WGS sequence"/>
</dbReference>
<organism evidence="12 13">
    <name type="scientific">Parasutterella muris</name>
    <dbReference type="NCBI Taxonomy" id="2565572"/>
    <lineage>
        <taxon>Bacteria</taxon>
        <taxon>Pseudomonadati</taxon>
        <taxon>Pseudomonadota</taxon>
        <taxon>Betaproteobacteria</taxon>
        <taxon>Burkholderiales</taxon>
        <taxon>Sutterellaceae</taxon>
        <taxon>Parasutterella</taxon>
    </lineage>
</organism>
<evidence type="ECO:0000259" key="11">
    <source>
        <dbReference type="SMART" id="SM00646"/>
    </source>
</evidence>
<dbReference type="InterPro" id="IPR021731">
    <property type="entry name" value="AMIN_dom"/>
</dbReference>